<evidence type="ECO:0000313" key="3">
    <source>
        <dbReference type="EMBL" id="MBO2010742.1"/>
    </source>
</evidence>
<dbReference type="Gene3D" id="3.30.70.1560">
    <property type="entry name" value="Alpha-L RNA-binding motif"/>
    <property type="match status" value="1"/>
</dbReference>
<dbReference type="Gene3D" id="3.30.70.580">
    <property type="entry name" value="Pseudouridine synthase I, catalytic domain, N-terminal subdomain"/>
    <property type="match status" value="1"/>
</dbReference>
<dbReference type="RefSeq" id="WP_208176372.1">
    <property type="nucleotide sequence ID" value="NZ_JAGETZ010000008.1"/>
</dbReference>
<accession>A0ABS3QHK7</accession>
<feature type="domain" description="Pseudouridine synthase RsuA/RluA-like" evidence="2">
    <location>
        <begin position="5"/>
        <end position="150"/>
    </location>
</feature>
<dbReference type="InterPro" id="IPR050343">
    <property type="entry name" value="RsuA_PseudoU_synthase"/>
</dbReference>
<proteinExistence type="predicted"/>
<protein>
    <submittedName>
        <fullName evidence="3">Pseudouridine synthase</fullName>
    </submittedName>
</protein>
<evidence type="ECO:0000256" key="1">
    <source>
        <dbReference type="ARBA" id="ARBA00023235"/>
    </source>
</evidence>
<reference evidence="3 4" key="1">
    <citation type="submission" date="2021-03" db="EMBL/GenBank/DDBJ databases">
        <authorList>
            <person name="Kim M.K."/>
        </authorList>
    </citation>
    <scope>NUCLEOTIDE SEQUENCE [LARGE SCALE GENOMIC DNA]</scope>
    <source>
        <strain evidence="3 4">BT442</strain>
    </source>
</reference>
<name>A0ABS3QHK7_9BACT</name>
<dbReference type="InterPro" id="IPR006145">
    <property type="entry name" value="PsdUridine_synth_RsuA/RluA"/>
</dbReference>
<dbReference type="EMBL" id="JAGETZ010000008">
    <property type="protein sequence ID" value="MBO2010742.1"/>
    <property type="molecule type" value="Genomic_DNA"/>
</dbReference>
<keyword evidence="1" id="KW-0413">Isomerase</keyword>
<dbReference type="InterPro" id="IPR020094">
    <property type="entry name" value="TruA/RsuA/RluB/E/F_N"/>
</dbReference>
<keyword evidence="4" id="KW-1185">Reference proteome</keyword>
<gene>
    <name evidence="3" type="ORF">J4E00_16895</name>
</gene>
<dbReference type="SUPFAM" id="SSF55120">
    <property type="entry name" value="Pseudouridine synthase"/>
    <property type="match status" value="1"/>
</dbReference>
<evidence type="ECO:0000259" key="2">
    <source>
        <dbReference type="Pfam" id="PF00849"/>
    </source>
</evidence>
<dbReference type="PANTHER" id="PTHR47683:SF2">
    <property type="entry name" value="RNA-BINDING S4 DOMAIN-CONTAINING PROTEIN"/>
    <property type="match status" value="1"/>
</dbReference>
<comment type="caution">
    <text evidence="3">The sequence shown here is derived from an EMBL/GenBank/DDBJ whole genome shotgun (WGS) entry which is preliminary data.</text>
</comment>
<dbReference type="InterPro" id="IPR020103">
    <property type="entry name" value="PsdUridine_synth_cat_dom_sf"/>
</dbReference>
<dbReference type="Pfam" id="PF00849">
    <property type="entry name" value="PseudoU_synth_2"/>
    <property type="match status" value="1"/>
</dbReference>
<dbReference type="PANTHER" id="PTHR47683">
    <property type="entry name" value="PSEUDOURIDINE SYNTHASE FAMILY PROTEIN-RELATED"/>
    <property type="match status" value="1"/>
</dbReference>
<dbReference type="Proteomes" id="UP000664369">
    <property type="component" value="Unassembled WGS sequence"/>
</dbReference>
<dbReference type="InterPro" id="IPR042092">
    <property type="entry name" value="PsdUridine_s_RsuA/RluB/E/F_cat"/>
</dbReference>
<organism evidence="3 4">
    <name type="scientific">Hymenobacter negativus</name>
    <dbReference type="NCBI Taxonomy" id="2795026"/>
    <lineage>
        <taxon>Bacteria</taxon>
        <taxon>Pseudomonadati</taxon>
        <taxon>Bacteroidota</taxon>
        <taxon>Cytophagia</taxon>
        <taxon>Cytophagales</taxon>
        <taxon>Hymenobacteraceae</taxon>
        <taxon>Hymenobacter</taxon>
    </lineage>
</organism>
<evidence type="ECO:0000313" key="4">
    <source>
        <dbReference type="Proteomes" id="UP000664369"/>
    </source>
</evidence>
<sequence>MSHRYFAVHKPYGYLSQFGGPSSGEVKKPLLGELHDFPAGTMATDQLEEETEGLLLLTTNNQIGDLIRSYKTAQEYHVLVDGLIDAAAIARLQTGVESEAYPTSSCLARRLDAGPYFPPCARNVGDGPTSWVSITITEGNCRQVRKMTAAVGFPTLRLLRERIGGIHLGNMQPGWVVESDDFVFWPNNEISARTYMPDFRG</sequence>